<sequence length="784" mass="82410">MNTKFAAMKINYILFLLAVLVSGMTIAQETQKNFINYQGVARNGAGQLMANESMTIGIALKIGSATGAAAYAENHSIVTDANGVFSLKIGNGDTVSGEYNTIPWGSNATFITVLVNGSEVGSTEIMAVPYALSSGDGAQQADEVPYDNSVSGLTATNAQEAIDELVGSGVVDADADPANELQDISLSGTDLSISEGSTIDLSAIIPPGGTDDQNAAEVSFDNTTSGLVATNAQAAIDELATSGLVDTDDQDLSLSGTTSQITDGTGVDLSPIIPPGGTDSQNAAEVPFNNTTSGLVATNAQAAIDELATSGLVDTDDQDLSLSGTTLQITDGTGVDLSPIIPPGGTDDQNAGEVPFDNTTSGLVATNTQAAIDELATTTGASLWTESGDIVYRSNGQVGIGTDDPSARLAIVGETSDLLHIKSTLSSGSGWIRFNNPAGRIGYIGMFNGNNDVEFGTSGSNATGKVYLTTTARPRLTVAANGDVGIGTTDPETKLHVAGGARIEEGMSARGGLFVRTNGGRTLQLGGLSGNQWILNTNNDNGDLVFLSRKVSGGTSSQGVNFQMQHTGEFKIGGIVENDAWMHIRENSRVGKPHLKLQEVGNDYARLELTNSSSRFWHLAGYVGNSVAQDRFNIYNSAEGNIISVHGNGNVVINGAVAHSSDRRLKRDITALPYGLETVMQLSPKAYYWKKNKQNDQRALGLIAQEVRPLIKEVVHGADNDEDMLSISYTELVPVLIKAIQDQQELISRLQGEHRNTKSEISLLKTQLDELIALRNQQEVSTKE</sequence>
<reference evidence="3 4" key="1">
    <citation type="submission" date="2019-05" db="EMBL/GenBank/DDBJ databases">
        <title>Genome sequencing of F202Z8.</title>
        <authorList>
            <person name="Kwon Y.M."/>
        </authorList>
    </citation>
    <scope>NUCLEOTIDE SEQUENCE [LARGE SCALE GENOMIC DNA]</scope>
    <source>
        <strain evidence="3 4">F202Z8</strain>
    </source>
</reference>
<dbReference type="EMBL" id="CP040710">
    <property type="protein sequence ID" value="QCX01600.1"/>
    <property type="molecule type" value="Genomic_DNA"/>
</dbReference>
<evidence type="ECO:0000259" key="2">
    <source>
        <dbReference type="PROSITE" id="PS51688"/>
    </source>
</evidence>
<gene>
    <name evidence="3" type="ORF">FGM00_16330</name>
</gene>
<dbReference type="InterPro" id="IPR036388">
    <property type="entry name" value="WH-like_DNA-bd_sf"/>
</dbReference>
<proteinExistence type="predicted"/>
<dbReference type="InterPro" id="IPR030392">
    <property type="entry name" value="S74_ICA"/>
</dbReference>
<keyword evidence="4" id="KW-1185">Reference proteome</keyword>
<evidence type="ECO:0000313" key="3">
    <source>
        <dbReference type="EMBL" id="QCX01600.1"/>
    </source>
</evidence>
<dbReference type="Gene3D" id="1.10.10.10">
    <property type="entry name" value="Winged helix-like DNA-binding domain superfamily/Winged helix DNA-binding domain"/>
    <property type="match status" value="1"/>
</dbReference>
<organism evidence="3 4">
    <name type="scientific">Aggregatimonas sangjinii</name>
    <dbReference type="NCBI Taxonomy" id="2583587"/>
    <lineage>
        <taxon>Bacteria</taxon>
        <taxon>Pseudomonadati</taxon>
        <taxon>Bacteroidota</taxon>
        <taxon>Flavobacteriia</taxon>
        <taxon>Flavobacteriales</taxon>
        <taxon>Flavobacteriaceae</taxon>
        <taxon>Aggregatimonas</taxon>
    </lineage>
</organism>
<evidence type="ECO:0000256" key="1">
    <source>
        <dbReference type="SAM" id="Coils"/>
    </source>
</evidence>
<dbReference type="OrthoDB" id="1488700at2"/>
<feature type="coiled-coil region" evidence="1">
    <location>
        <begin position="740"/>
        <end position="767"/>
    </location>
</feature>
<dbReference type="Proteomes" id="UP000310017">
    <property type="component" value="Chromosome"/>
</dbReference>
<dbReference type="PROSITE" id="PS51688">
    <property type="entry name" value="ICA"/>
    <property type="match status" value="1"/>
</dbReference>
<evidence type="ECO:0000313" key="4">
    <source>
        <dbReference type="Proteomes" id="UP000310017"/>
    </source>
</evidence>
<protein>
    <submittedName>
        <fullName evidence="3">Tail fiber domain-containing protein</fullName>
    </submittedName>
</protein>
<dbReference type="AlphaFoldDB" id="A0A5B7SXX1"/>
<keyword evidence="1" id="KW-0175">Coiled coil</keyword>
<accession>A0A5B7SXX1</accession>
<name>A0A5B7SXX1_9FLAO</name>
<dbReference type="Pfam" id="PF13884">
    <property type="entry name" value="Peptidase_S74"/>
    <property type="match status" value="1"/>
</dbReference>
<dbReference type="KEGG" id="asag:FGM00_16330"/>
<feature type="domain" description="Peptidase S74" evidence="2">
    <location>
        <begin position="661"/>
        <end position="754"/>
    </location>
</feature>